<comment type="similarity">
    <text evidence="2">Belongs to the glycosyl hydrolase 16 family.</text>
</comment>
<evidence type="ECO:0000256" key="3">
    <source>
        <dbReference type="ARBA" id="ARBA00012599"/>
    </source>
</evidence>
<proteinExistence type="inferred from homology"/>
<dbReference type="Pfam" id="PF26113">
    <property type="entry name" value="GH16_XgeA"/>
    <property type="match status" value="1"/>
</dbReference>
<sequence length="544" mass="57581">MLAHYYFVTLVGLVSLCHAGYMLQDDYSSDQFFDMFTFFTDPDPTHGYVQYVDQGTAQSGGLISTNGGSVYIGVDHQNKASGSGRQSVRLTSKKSYTHGLIILDLAHMPGSICGTWPAFWTVGPNWPSAGEIDIIEGVNSQKANSMALHTGAGCSVSNTGMFSGRVSTPNCDVKASGQPGNAGCAILTGNDESYGDGFNQGSGGVYATEWTSDHISIWFFPRSAIPSDALSSNPNPENWGQPMASFAQGCDIDQYFNNHQIIFDNTFCGDWAGSVWTTDAVCSSKASTCQDFVQNNPSAFQDAYWSVNSLKVYQSDGSQAPSGSGAPSQSFPPQSPTASVPWSGPPSGAPSGAPSGGPPVNPTGPPTGPPPAQSSGFSWGGGRNSWKPSWGANFVASPSATAAPSASSDTDYDEAGSSATVGPPVVTSAAGGNANEYKANSYPAAPAVTSTPSSPSYDNDTEGDDDTTYSTVSAANYNDFWASRFSHDHKREVVSEPELAIEPRSSSDGPLSEGFRRHLSVHQRREDRHRHLFRRTFPEAESDE</sequence>
<dbReference type="Gene3D" id="2.60.120.200">
    <property type="match status" value="1"/>
</dbReference>
<feature type="compositionally biased region" description="Low complexity" evidence="6">
    <location>
        <begin position="441"/>
        <end position="457"/>
    </location>
</feature>
<gene>
    <name evidence="9" type="ORF">H2200_001383</name>
</gene>
<keyword evidence="7" id="KW-0732">Signal</keyword>
<dbReference type="GO" id="GO:0052861">
    <property type="term" value="F:endo-1,3(4)-beta-glucanase activity"/>
    <property type="evidence" value="ECO:0007669"/>
    <property type="project" value="UniProtKB-EC"/>
</dbReference>
<evidence type="ECO:0000256" key="5">
    <source>
        <dbReference type="ARBA" id="ARBA00023295"/>
    </source>
</evidence>
<keyword evidence="5" id="KW-0326">Glycosidase</keyword>
<dbReference type="FunFam" id="2.60.120.200:FF:000114">
    <property type="entry name" value="Probable endo-1,3(4)-beta-glucanase NFIA_089530"/>
    <property type="match status" value="1"/>
</dbReference>
<accession>A0AA39CMZ7</accession>
<dbReference type="PANTHER" id="PTHR10963:SF24">
    <property type="entry name" value="GLYCOSIDASE C21B10.07-RELATED"/>
    <property type="match status" value="1"/>
</dbReference>
<feature type="region of interest" description="Disordered" evidence="6">
    <location>
        <begin position="494"/>
        <end position="544"/>
    </location>
</feature>
<feature type="compositionally biased region" description="Pro residues" evidence="6">
    <location>
        <begin position="356"/>
        <end position="372"/>
    </location>
</feature>
<keyword evidence="10" id="KW-1185">Reference proteome</keyword>
<dbReference type="EMBL" id="JAPDRK010000002">
    <property type="protein sequence ID" value="KAJ9615308.1"/>
    <property type="molecule type" value="Genomic_DNA"/>
</dbReference>
<dbReference type="InterPro" id="IPR050546">
    <property type="entry name" value="Glycosyl_Hydrlase_16"/>
</dbReference>
<reference evidence="9" key="1">
    <citation type="submission" date="2022-10" db="EMBL/GenBank/DDBJ databases">
        <title>Culturing micro-colonial fungi from biological soil crusts in the Mojave desert and describing Neophaeococcomyces mojavensis, and introducing the new genera and species Taxawa tesnikishii.</title>
        <authorList>
            <person name="Kurbessoian T."/>
            <person name="Stajich J.E."/>
        </authorList>
    </citation>
    <scope>NUCLEOTIDE SEQUENCE</scope>
    <source>
        <strain evidence="9">TK_41</strain>
    </source>
</reference>
<dbReference type="InterPro" id="IPR000757">
    <property type="entry name" value="Beta-glucanase-like"/>
</dbReference>
<dbReference type="PROSITE" id="PS51762">
    <property type="entry name" value="GH16_2"/>
    <property type="match status" value="1"/>
</dbReference>
<dbReference type="AlphaFoldDB" id="A0AA39CMZ7"/>
<evidence type="ECO:0000313" key="9">
    <source>
        <dbReference type="EMBL" id="KAJ9615308.1"/>
    </source>
</evidence>
<evidence type="ECO:0000256" key="1">
    <source>
        <dbReference type="ARBA" id="ARBA00000124"/>
    </source>
</evidence>
<evidence type="ECO:0000256" key="4">
    <source>
        <dbReference type="ARBA" id="ARBA00022801"/>
    </source>
</evidence>
<dbReference type="Proteomes" id="UP001172673">
    <property type="component" value="Unassembled WGS sequence"/>
</dbReference>
<dbReference type="InterPro" id="IPR013320">
    <property type="entry name" value="ConA-like_dom_sf"/>
</dbReference>
<evidence type="ECO:0000256" key="6">
    <source>
        <dbReference type="SAM" id="MobiDB-lite"/>
    </source>
</evidence>
<dbReference type="CDD" id="cd02181">
    <property type="entry name" value="GH16_fungal_Lam16A_glucanase"/>
    <property type="match status" value="1"/>
</dbReference>
<protein>
    <recommendedName>
        <fullName evidence="3">endo-1,3(4)-beta-glucanase</fullName>
        <ecNumber evidence="3">3.2.1.6</ecNumber>
    </recommendedName>
</protein>
<evidence type="ECO:0000256" key="2">
    <source>
        <dbReference type="ARBA" id="ARBA00006865"/>
    </source>
</evidence>
<dbReference type="GO" id="GO:0009251">
    <property type="term" value="P:glucan catabolic process"/>
    <property type="evidence" value="ECO:0007669"/>
    <property type="project" value="TreeGrafter"/>
</dbReference>
<keyword evidence="4" id="KW-0378">Hydrolase</keyword>
<evidence type="ECO:0000256" key="7">
    <source>
        <dbReference type="SAM" id="SignalP"/>
    </source>
</evidence>
<comment type="caution">
    <text evidence="9">The sequence shown here is derived from an EMBL/GenBank/DDBJ whole genome shotgun (WGS) entry which is preliminary data.</text>
</comment>
<feature type="compositionally biased region" description="Basic residues" evidence="6">
    <location>
        <begin position="517"/>
        <end position="534"/>
    </location>
</feature>
<evidence type="ECO:0000313" key="10">
    <source>
        <dbReference type="Proteomes" id="UP001172673"/>
    </source>
</evidence>
<name>A0AA39CMZ7_9EURO</name>
<dbReference type="EC" id="3.2.1.6" evidence="3"/>
<organism evidence="9 10">
    <name type="scientific">Cladophialophora chaetospira</name>
    <dbReference type="NCBI Taxonomy" id="386627"/>
    <lineage>
        <taxon>Eukaryota</taxon>
        <taxon>Fungi</taxon>
        <taxon>Dikarya</taxon>
        <taxon>Ascomycota</taxon>
        <taxon>Pezizomycotina</taxon>
        <taxon>Eurotiomycetes</taxon>
        <taxon>Chaetothyriomycetidae</taxon>
        <taxon>Chaetothyriales</taxon>
        <taxon>Herpotrichiellaceae</taxon>
        <taxon>Cladophialophora</taxon>
    </lineage>
</organism>
<feature type="domain" description="GH16" evidence="8">
    <location>
        <begin position="14"/>
        <end position="280"/>
    </location>
</feature>
<feature type="compositionally biased region" description="Low complexity" evidence="6">
    <location>
        <begin position="316"/>
        <end position="342"/>
    </location>
</feature>
<feature type="region of interest" description="Disordered" evidence="6">
    <location>
        <begin position="316"/>
        <end position="470"/>
    </location>
</feature>
<comment type="catalytic activity">
    <reaction evidence="1">
        <text>Endohydrolysis of (1-&gt;3)- or (1-&gt;4)-linkages in beta-D-glucans when the glucose residue whose reducing group is involved in the linkage to be hydrolyzed is itself substituted at C-3.</text>
        <dbReference type="EC" id="3.2.1.6"/>
    </reaction>
</comment>
<dbReference type="SUPFAM" id="SSF49899">
    <property type="entry name" value="Concanavalin A-like lectins/glucanases"/>
    <property type="match status" value="1"/>
</dbReference>
<dbReference type="PANTHER" id="PTHR10963">
    <property type="entry name" value="GLYCOSYL HYDROLASE-RELATED"/>
    <property type="match status" value="1"/>
</dbReference>
<feature type="signal peptide" evidence="7">
    <location>
        <begin position="1"/>
        <end position="19"/>
    </location>
</feature>
<feature type="chain" id="PRO_5041321710" description="endo-1,3(4)-beta-glucanase" evidence="7">
    <location>
        <begin position="20"/>
        <end position="544"/>
    </location>
</feature>
<feature type="compositionally biased region" description="Low complexity" evidence="6">
    <location>
        <begin position="396"/>
        <end position="409"/>
    </location>
</feature>
<evidence type="ECO:0000259" key="8">
    <source>
        <dbReference type="PROSITE" id="PS51762"/>
    </source>
</evidence>